<gene>
    <name evidence="9" type="ORF">SAMN02745111_02221</name>
</gene>
<feature type="transmembrane region" description="Helical" evidence="8">
    <location>
        <begin position="77"/>
        <end position="100"/>
    </location>
</feature>
<accession>A0A1T4W2U9</accession>
<dbReference type="EMBL" id="FUXZ01000016">
    <property type="protein sequence ID" value="SKA71590.1"/>
    <property type="molecule type" value="Genomic_DNA"/>
</dbReference>
<proteinExistence type="inferred from homology"/>
<evidence type="ECO:0000256" key="5">
    <source>
        <dbReference type="ARBA" id="ARBA00022989"/>
    </source>
</evidence>
<feature type="transmembrane region" description="Helical" evidence="8">
    <location>
        <begin position="222"/>
        <end position="240"/>
    </location>
</feature>
<dbReference type="PIRSF" id="PIRSF500217">
    <property type="entry name" value="AlgI"/>
    <property type="match status" value="1"/>
</dbReference>
<dbReference type="InterPro" id="IPR004299">
    <property type="entry name" value="MBOAT_fam"/>
</dbReference>
<evidence type="ECO:0000256" key="3">
    <source>
        <dbReference type="ARBA" id="ARBA00022475"/>
    </source>
</evidence>
<keyword evidence="10" id="KW-1185">Reference proteome</keyword>
<dbReference type="InterPro" id="IPR028362">
    <property type="entry name" value="AlgI"/>
</dbReference>
<comment type="subcellular location">
    <subcellularLocation>
        <location evidence="1">Cell membrane</location>
        <topology evidence="1">Multi-pass membrane protein</topology>
    </subcellularLocation>
</comment>
<dbReference type="GO" id="GO:0005886">
    <property type="term" value="C:plasma membrane"/>
    <property type="evidence" value="ECO:0007669"/>
    <property type="project" value="UniProtKB-SubCell"/>
</dbReference>
<feature type="transmembrane region" description="Helical" evidence="8">
    <location>
        <begin position="30"/>
        <end position="57"/>
    </location>
</feature>
<dbReference type="OrthoDB" id="9805788at2"/>
<keyword evidence="7" id="KW-0012">Acyltransferase</keyword>
<dbReference type="Proteomes" id="UP000190814">
    <property type="component" value="Unassembled WGS sequence"/>
</dbReference>
<keyword evidence="3 7" id="KW-1003">Cell membrane</keyword>
<organism evidence="9 10">
    <name type="scientific">Eubacterium uniforme</name>
    <dbReference type="NCBI Taxonomy" id="39495"/>
    <lineage>
        <taxon>Bacteria</taxon>
        <taxon>Bacillati</taxon>
        <taxon>Bacillota</taxon>
        <taxon>Clostridia</taxon>
        <taxon>Eubacteriales</taxon>
        <taxon>Eubacteriaceae</taxon>
        <taxon>Eubacterium</taxon>
    </lineage>
</organism>
<reference evidence="9 10" key="1">
    <citation type="submission" date="2017-02" db="EMBL/GenBank/DDBJ databases">
        <authorList>
            <person name="Peterson S.W."/>
        </authorList>
    </citation>
    <scope>NUCLEOTIDE SEQUENCE [LARGE SCALE GENOMIC DNA]</scope>
    <source>
        <strain evidence="9 10">ATCC 35992</strain>
    </source>
</reference>
<evidence type="ECO:0000256" key="4">
    <source>
        <dbReference type="ARBA" id="ARBA00022692"/>
    </source>
</evidence>
<keyword evidence="5 8" id="KW-1133">Transmembrane helix</keyword>
<protein>
    <submittedName>
        <fullName evidence="9">Alginate O-acetyltransferase complex protein AlgI</fullName>
    </submittedName>
</protein>
<keyword evidence="6 7" id="KW-0472">Membrane</keyword>
<dbReference type="InterPro" id="IPR051085">
    <property type="entry name" value="MB_O-acyltransferase"/>
</dbReference>
<keyword evidence="4 8" id="KW-0812">Transmembrane</keyword>
<dbReference type="PANTHER" id="PTHR13285:SF18">
    <property type="entry name" value="PROTEIN-CYSTEINE N-PALMITOYLTRANSFERASE RASP"/>
    <property type="match status" value="1"/>
</dbReference>
<dbReference type="PANTHER" id="PTHR13285">
    <property type="entry name" value="ACYLTRANSFERASE"/>
    <property type="match status" value="1"/>
</dbReference>
<evidence type="ECO:0000313" key="9">
    <source>
        <dbReference type="EMBL" id="SKA71590.1"/>
    </source>
</evidence>
<evidence type="ECO:0000313" key="10">
    <source>
        <dbReference type="Proteomes" id="UP000190814"/>
    </source>
</evidence>
<name>A0A1T4W2U9_9FIRM</name>
<evidence type="ECO:0000256" key="8">
    <source>
        <dbReference type="SAM" id="Phobius"/>
    </source>
</evidence>
<feature type="transmembrane region" description="Helical" evidence="8">
    <location>
        <begin position="6"/>
        <end position="23"/>
    </location>
</feature>
<dbReference type="GO" id="GO:0016746">
    <property type="term" value="F:acyltransferase activity"/>
    <property type="evidence" value="ECO:0007669"/>
    <property type="project" value="UniProtKB-KW"/>
</dbReference>
<dbReference type="RefSeq" id="WP_078767050.1">
    <property type="nucleotide sequence ID" value="NZ_FUXZ01000016.1"/>
</dbReference>
<dbReference type="Pfam" id="PF03062">
    <property type="entry name" value="MBOAT"/>
    <property type="match status" value="1"/>
</dbReference>
<feature type="transmembrane region" description="Helical" evidence="8">
    <location>
        <begin position="189"/>
        <end position="210"/>
    </location>
</feature>
<sequence>MVFSSIPFLFYFLPLFLMIYFIVPKKCKNAVLLIFSLIFYGWGEPVYISLLIISSVIDFINGLMIEKFKGKRSKQRIFLVVSVVMNVSLLAIFKYADLFIGTFNNITGSEVALTNLALPIGISFFTFQTMSYSIDVYLGNINTEHNFLNYMTYVSMFPQLIAGPIVRYAQVSIELKSRKVTRDKFVSGFIRFGMGLFKKVLIANQIGMLWDDSLARVSDLSMLGAWLGIVAFALQIYFDFSGYSDMAIGMGLMIGFKYPENFNYPYIASSITDFWRRWHMTLSEWFKLYVYIPLGGNRCGKARAIFNLMVVWTLTGFWHGASWNFMLWGFYFAVLLVLEKYVLANVIKKIPKIFMHFITIILILISWVLFAVEDFDKMITYFKHMFNPAYGLTDNFFKYNIRNYMTVIIIGMILSTPMYRLFRDKVKGLRIVKGLVFITLFIVTISFMVRNTYNPFLYFRF</sequence>
<dbReference type="PIRSF" id="PIRSF016636">
    <property type="entry name" value="AlgI_DltB"/>
    <property type="match status" value="1"/>
</dbReference>
<dbReference type="AlphaFoldDB" id="A0A1T4W2U9"/>
<evidence type="ECO:0000256" key="2">
    <source>
        <dbReference type="ARBA" id="ARBA00010323"/>
    </source>
</evidence>
<evidence type="ECO:0000256" key="1">
    <source>
        <dbReference type="ARBA" id="ARBA00004651"/>
    </source>
</evidence>
<comment type="similarity">
    <text evidence="2 7">Belongs to the membrane-bound acyltransferase family.</text>
</comment>
<feature type="transmembrane region" description="Helical" evidence="8">
    <location>
        <begin position="353"/>
        <end position="372"/>
    </location>
</feature>
<keyword evidence="7 9" id="KW-0808">Transferase</keyword>
<dbReference type="STRING" id="39495.SAMN02745111_02221"/>
<dbReference type="GO" id="GO:0042121">
    <property type="term" value="P:alginic acid biosynthetic process"/>
    <property type="evidence" value="ECO:0007669"/>
    <property type="project" value="InterPro"/>
</dbReference>
<evidence type="ECO:0000256" key="6">
    <source>
        <dbReference type="ARBA" id="ARBA00023136"/>
    </source>
</evidence>
<feature type="transmembrane region" description="Helical" evidence="8">
    <location>
        <begin position="327"/>
        <end position="346"/>
    </location>
</feature>
<feature type="transmembrane region" description="Helical" evidence="8">
    <location>
        <begin position="434"/>
        <end position="453"/>
    </location>
</feature>
<feature type="transmembrane region" description="Helical" evidence="8">
    <location>
        <begin position="112"/>
        <end position="130"/>
    </location>
</feature>
<dbReference type="InterPro" id="IPR024194">
    <property type="entry name" value="Ac/AlaTfrase_AlgI/DltB"/>
</dbReference>
<feature type="transmembrane region" description="Helical" evidence="8">
    <location>
        <begin position="404"/>
        <end position="422"/>
    </location>
</feature>
<feature type="transmembrane region" description="Helical" evidence="8">
    <location>
        <begin position="304"/>
        <end position="321"/>
    </location>
</feature>
<evidence type="ECO:0000256" key="7">
    <source>
        <dbReference type="PIRNR" id="PIRNR016636"/>
    </source>
</evidence>